<evidence type="ECO:0000313" key="1">
    <source>
        <dbReference type="EMBL" id="MPN60804.1"/>
    </source>
</evidence>
<protein>
    <submittedName>
        <fullName evidence="1">Uncharacterized protein</fullName>
    </submittedName>
</protein>
<dbReference type="EMBL" id="VSSQ01136532">
    <property type="protein sequence ID" value="MPN60804.1"/>
    <property type="molecule type" value="Genomic_DNA"/>
</dbReference>
<proteinExistence type="predicted"/>
<sequence>MAQNQIQILPKHSPELIDQQLFNAGNISDNSVLFEVLHIFQNKIQRKLWIKTNHHQIRYSQNLAYPFRFADTPVDNRFPQSVLQDLLVNVKGADLIRPLLSDAHGQGAAHEPQTDKADGFSF</sequence>
<gene>
    <name evidence="1" type="ORF">SDC9_208536</name>
</gene>
<dbReference type="AlphaFoldDB" id="A0A645JKE9"/>
<comment type="caution">
    <text evidence="1">The sequence shown here is derived from an EMBL/GenBank/DDBJ whole genome shotgun (WGS) entry which is preliminary data.</text>
</comment>
<name>A0A645JKE9_9ZZZZ</name>
<organism evidence="1">
    <name type="scientific">bioreactor metagenome</name>
    <dbReference type="NCBI Taxonomy" id="1076179"/>
    <lineage>
        <taxon>unclassified sequences</taxon>
        <taxon>metagenomes</taxon>
        <taxon>ecological metagenomes</taxon>
    </lineage>
</organism>
<accession>A0A645JKE9</accession>
<reference evidence="1" key="1">
    <citation type="submission" date="2019-08" db="EMBL/GenBank/DDBJ databases">
        <authorList>
            <person name="Kucharzyk K."/>
            <person name="Murdoch R.W."/>
            <person name="Higgins S."/>
            <person name="Loffler F."/>
        </authorList>
    </citation>
    <scope>NUCLEOTIDE SEQUENCE</scope>
</reference>